<keyword evidence="6 7" id="KW-0961">Cell wall biogenesis/degradation</keyword>
<evidence type="ECO:0000256" key="1">
    <source>
        <dbReference type="ARBA" id="ARBA00004752"/>
    </source>
</evidence>
<protein>
    <submittedName>
        <fullName evidence="9">L,D-transpeptidase</fullName>
    </submittedName>
</protein>
<dbReference type="SUPFAM" id="SSF141523">
    <property type="entry name" value="L,D-transpeptidase catalytic domain-like"/>
    <property type="match status" value="1"/>
</dbReference>
<comment type="pathway">
    <text evidence="1 7">Cell wall biogenesis; peptidoglycan biosynthesis.</text>
</comment>
<gene>
    <name evidence="9" type="ORF">H2O64_17775</name>
</gene>
<dbReference type="PANTHER" id="PTHR36699:SF1">
    <property type="entry name" value="L,D-TRANSPEPTIDASE YAFK-RELATED"/>
    <property type="match status" value="1"/>
</dbReference>
<dbReference type="EMBL" id="JACGWS010000012">
    <property type="protein sequence ID" value="MBC8756526.1"/>
    <property type="molecule type" value="Genomic_DNA"/>
</dbReference>
<feature type="active site" description="Proton donor/acceptor" evidence="7">
    <location>
        <position position="144"/>
    </location>
</feature>
<evidence type="ECO:0000256" key="6">
    <source>
        <dbReference type="ARBA" id="ARBA00023316"/>
    </source>
</evidence>
<dbReference type="PROSITE" id="PS52029">
    <property type="entry name" value="LD_TPASE"/>
    <property type="match status" value="1"/>
</dbReference>
<name>A0ABR7QD78_9FLAO</name>
<dbReference type="Gene3D" id="2.40.440.10">
    <property type="entry name" value="L,D-transpeptidase catalytic domain-like"/>
    <property type="match status" value="1"/>
</dbReference>
<sequence>MKVTPLYFVYFGMFLLLFSCKSETESKKAETVETTLKQLLPTKTAIRILIDKSDYTLSVFASDTLVKEYAVVFGGNPTGDKHKEGDKRTPEGVFGMRDKYPHRNWSKFIWIDYPNADSWKKFNQRKADGIIKDGETIGGEVGIHGVPDGMDHMIDDKRNWTLGCISMKNAAINEIYPYITKRTQIKIQP</sequence>
<evidence type="ECO:0000313" key="9">
    <source>
        <dbReference type="EMBL" id="MBC8756526.1"/>
    </source>
</evidence>
<dbReference type="CDD" id="cd16913">
    <property type="entry name" value="YkuD_like"/>
    <property type="match status" value="1"/>
</dbReference>
<accession>A0ABR7QD78</accession>
<evidence type="ECO:0000256" key="5">
    <source>
        <dbReference type="ARBA" id="ARBA00022984"/>
    </source>
</evidence>
<keyword evidence="3" id="KW-0808">Transferase</keyword>
<dbReference type="InterPro" id="IPR038063">
    <property type="entry name" value="Transpep_catalytic_dom"/>
</dbReference>
<evidence type="ECO:0000256" key="4">
    <source>
        <dbReference type="ARBA" id="ARBA00022960"/>
    </source>
</evidence>
<dbReference type="Proteomes" id="UP000619238">
    <property type="component" value="Unassembled WGS sequence"/>
</dbReference>
<dbReference type="Pfam" id="PF03734">
    <property type="entry name" value="YkuD"/>
    <property type="match status" value="1"/>
</dbReference>
<reference evidence="9 10" key="1">
    <citation type="submission" date="2020-07" db="EMBL/GenBank/DDBJ databases">
        <title>Description of Kordia aestuariivivens sp. nov., isolated from a tidal flat.</title>
        <authorList>
            <person name="Park S."/>
            <person name="Yoon J.-H."/>
        </authorList>
    </citation>
    <scope>NUCLEOTIDE SEQUENCE [LARGE SCALE GENOMIC DNA]</scope>
    <source>
        <strain evidence="9 10">YSTF-M3</strain>
    </source>
</reference>
<dbReference type="PROSITE" id="PS51257">
    <property type="entry name" value="PROKAR_LIPOPROTEIN"/>
    <property type="match status" value="1"/>
</dbReference>
<feature type="domain" description="L,D-TPase catalytic" evidence="8">
    <location>
        <begin position="46"/>
        <end position="188"/>
    </location>
</feature>
<comment type="caution">
    <text evidence="9">The sequence shown here is derived from an EMBL/GenBank/DDBJ whole genome shotgun (WGS) entry which is preliminary data.</text>
</comment>
<keyword evidence="5 7" id="KW-0573">Peptidoglycan synthesis</keyword>
<dbReference type="RefSeq" id="WP_187563566.1">
    <property type="nucleotide sequence ID" value="NZ_JACGWS010000012.1"/>
</dbReference>
<evidence type="ECO:0000313" key="10">
    <source>
        <dbReference type="Proteomes" id="UP000619238"/>
    </source>
</evidence>
<keyword evidence="4 7" id="KW-0133">Cell shape</keyword>
<feature type="active site" description="Nucleophile" evidence="7">
    <location>
        <position position="164"/>
    </location>
</feature>
<evidence type="ECO:0000259" key="8">
    <source>
        <dbReference type="PROSITE" id="PS52029"/>
    </source>
</evidence>
<comment type="similarity">
    <text evidence="2">Belongs to the YkuD family.</text>
</comment>
<dbReference type="PANTHER" id="PTHR36699">
    <property type="entry name" value="LD-TRANSPEPTIDASE"/>
    <property type="match status" value="1"/>
</dbReference>
<evidence type="ECO:0000256" key="2">
    <source>
        <dbReference type="ARBA" id="ARBA00005992"/>
    </source>
</evidence>
<proteinExistence type="inferred from homology"/>
<dbReference type="InterPro" id="IPR005490">
    <property type="entry name" value="LD_TPept_cat_dom"/>
</dbReference>
<organism evidence="9 10">
    <name type="scientific">Kordia aestuariivivens</name>
    <dbReference type="NCBI Taxonomy" id="2759037"/>
    <lineage>
        <taxon>Bacteria</taxon>
        <taxon>Pseudomonadati</taxon>
        <taxon>Bacteroidota</taxon>
        <taxon>Flavobacteriia</taxon>
        <taxon>Flavobacteriales</taxon>
        <taxon>Flavobacteriaceae</taxon>
        <taxon>Kordia</taxon>
    </lineage>
</organism>
<evidence type="ECO:0000256" key="7">
    <source>
        <dbReference type="PROSITE-ProRule" id="PRU01373"/>
    </source>
</evidence>
<keyword evidence="10" id="KW-1185">Reference proteome</keyword>
<evidence type="ECO:0000256" key="3">
    <source>
        <dbReference type="ARBA" id="ARBA00022679"/>
    </source>
</evidence>